<dbReference type="NCBIfam" id="TIGR03604">
    <property type="entry name" value="TOMM_cyclo_SagD"/>
    <property type="match status" value="1"/>
</dbReference>
<name>D5MEG4_STRHY</name>
<accession>D5MEG4</accession>
<feature type="region of interest" description="Disordered" evidence="1">
    <location>
        <begin position="197"/>
        <end position="217"/>
    </location>
</feature>
<dbReference type="Gene3D" id="3.30.1330.230">
    <property type="match status" value="1"/>
</dbReference>
<evidence type="ECO:0000313" key="3">
    <source>
        <dbReference type="EMBL" id="ACS50130.1"/>
    </source>
</evidence>
<dbReference type="PANTHER" id="PTHR37809">
    <property type="entry name" value="RIBOSOMAL PROTEIN S12 METHYLTHIOTRANSFERASE ACCESSORY FACTOR YCAO"/>
    <property type="match status" value="1"/>
</dbReference>
<dbReference type="PANTHER" id="PTHR37809:SF1">
    <property type="entry name" value="RIBOSOMAL PROTEIN S12 METHYLTHIOTRANSFERASE ACCESSORY FACTOR YCAO"/>
    <property type="match status" value="1"/>
</dbReference>
<dbReference type="PROSITE" id="PS51664">
    <property type="entry name" value="YCAO"/>
    <property type="match status" value="1"/>
</dbReference>
<evidence type="ECO:0000256" key="1">
    <source>
        <dbReference type="SAM" id="MobiDB-lite"/>
    </source>
</evidence>
<dbReference type="InterPro" id="IPR022291">
    <property type="entry name" value="Bacteriocin_synth_cyclodeHase"/>
</dbReference>
<gene>
    <name evidence="3" type="primary">cltB</name>
</gene>
<dbReference type="NCBIfam" id="TIGR03882">
    <property type="entry name" value="cyclo_dehyd_2"/>
    <property type="match status" value="1"/>
</dbReference>
<dbReference type="InterPro" id="IPR003776">
    <property type="entry name" value="YcaO-like_dom"/>
</dbReference>
<dbReference type="AlphaFoldDB" id="D5MEG4"/>
<sequence>MTVTDTAAVRPATAAVLGKGLLATAVRAVLSRSHGTPAGTGGEDATGATNGIGLTGPDSGSPAVTVVADDGWADDSAIVSAQTPRLPVRVELGRVVVGPMVVPGRAGCARCARTRRERAVGPDSPRAELVRRFGERLADHPAPVLTAWACDAVAELVADELRFPGGRLTRCGLVMLSLTTMTVDAHPFLPDPRCPECGGLPDDRPPELLGTARPKPDRDTYRVRDLRADWEALTRTYVDGHTGVVRQLDVRTDYRYPMVSAPLHLPDGQQEAGFGRNLAYASCERTALAEALERLGGARPGGRRTTVRASYREVADQALCPVELGLYPSERYDAPGFPYPPFDPGMALDWVWGHSFARDAPVLVPEDYAYYRTRHGNPDARPLAYEVSNGCALGGCLEEAALHGLVELAERDAFLLTWYARLPAPRVDLATVTDPRIAVLAERIRQDSGHRVLAFATTPEHGIPTAWVMAVHPTARLFPAPGDPRAEPAAVCAAGAHFDPEQALLNGLLELTANLGWNRDAYREERERIGAMVTDPDQVRDMRDHALLYCHPAAFDRFGFLLGDGPPGTGAPGLPVEEAFARADCRPRGTDLRDDLIEVVTRFTRRGQDVIVVDQTTDEHRAGGLACAKVIVPGLLPMTFGHGMRRTHGLPRLLRLPALLGYRAGPLSPSDINPHPHPFP</sequence>
<dbReference type="Pfam" id="PF02624">
    <property type="entry name" value="YcaO"/>
    <property type="match status" value="1"/>
</dbReference>
<feature type="domain" description="YcaO" evidence="2">
    <location>
        <begin position="273"/>
        <end position="680"/>
    </location>
</feature>
<dbReference type="Gene3D" id="3.30.40.250">
    <property type="match status" value="1"/>
</dbReference>
<feature type="region of interest" description="Disordered" evidence="1">
    <location>
        <begin position="34"/>
        <end position="60"/>
    </location>
</feature>
<protein>
    <submittedName>
        <fullName evidence="3">Putative docking protein</fullName>
    </submittedName>
</protein>
<dbReference type="EMBL" id="FJ472825">
    <property type="protein sequence ID" value="ACS50130.1"/>
    <property type="molecule type" value="Genomic_DNA"/>
</dbReference>
<dbReference type="InterPro" id="IPR027624">
    <property type="entry name" value="TOMM_cyclo_SagD"/>
</dbReference>
<proteinExistence type="predicted"/>
<reference evidence="3" key="1">
    <citation type="journal article" date="2010" name="Appl. Environ. Microbiol.">
        <title>Identification and analysis of the biosynthetic gene cluster encoding the thiopeptide antibiotic cyclothiazomycin in Streptomyces hygroscopicus 10-22.</title>
        <authorList>
            <person name="Wang J."/>
            <person name="Yu Y."/>
            <person name="Tang K."/>
            <person name="Liu W."/>
            <person name="He X."/>
            <person name="Huang X."/>
            <person name="Deng Z."/>
        </authorList>
    </citation>
    <scope>NUCLEOTIDE SEQUENCE</scope>
    <source>
        <strain evidence="3">10-22</strain>
    </source>
</reference>
<dbReference type="Gene3D" id="3.30.160.660">
    <property type="match status" value="1"/>
</dbReference>
<evidence type="ECO:0000259" key="2">
    <source>
        <dbReference type="PROSITE" id="PS51664"/>
    </source>
</evidence>
<dbReference type="Gene3D" id="3.40.50.720">
    <property type="entry name" value="NAD(P)-binding Rossmann-like Domain"/>
    <property type="match status" value="1"/>
</dbReference>
<organism evidence="3">
    <name type="scientific">Streptomyces hygroscopicus</name>
    <dbReference type="NCBI Taxonomy" id="1912"/>
    <lineage>
        <taxon>Bacteria</taxon>
        <taxon>Bacillati</taxon>
        <taxon>Actinomycetota</taxon>
        <taxon>Actinomycetes</taxon>
        <taxon>Kitasatosporales</taxon>
        <taxon>Streptomycetaceae</taxon>
        <taxon>Streptomyces</taxon>
        <taxon>Streptomyces violaceusniger group</taxon>
    </lineage>
</organism>